<proteinExistence type="predicted"/>
<organism evidence="1 2">
    <name type="scientific">Cerasibacillus terrae</name>
    <dbReference type="NCBI Taxonomy" id="2498845"/>
    <lineage>
        <taxon>Bacteria</taxon>
        <taxon>Bacillati</taxon>
        <taxon>Bacillota</taxon>
        <taxon>Bacilli</taxon>
        <taxon>Bacillales</taxon>
        <taxon>Bacillaceae</taxon>
        <taxon>Cerasibacillus</taxon>
    </lineage>
</organism>
<dbReference type="Proteomes" id="UP000321574">
    <property type="component" value="Unassembled WGS sequence"/>
</dbReference>
<sequence length="64" mass="7964">MSVSRGISVFQHIYQNFNLCRINRLMCVSRKWNNYFYKKTGKKSFISLVIYRLFWDYITIKEEW</sequence>
<evidence type="ECO:0000313" key="2">
    <source>
        <dbReference type="Proteomes" id="UP000321574"/>
    </source>
</evidence>
<dbReference type="EMBL" id="VDUW01000005">
    <property type="protein sequence ID" value="TXL64540.1"/>
    <property type="molecule type" value="Genomic_DNA"/>
</dbReference>
<comment type="caution">
    <text evidence="1">The sequence shown here is derived from an EMBL/GenBank/DDBJ whole genome shotgun (WGS) entry which is preliminary data.</text>
</comment>
<protein>
    <submittedName>
        <fullName evidence="1">Uncharacterized protein</fullName>
    </submittedName>
</protein>
<accession>A0A5C8NSZ9</accession>
<name>A0A5C8NSZ9_9BACI</name>
<dbReference type="AlphaFoldDB" id="A0A5C8NSZ9"/>
<keyword evidence="2" id="KW-1185">Reference proteome</keyword>
<reference evidence="1 2" key="1">
    <citation type="submission" date="2019-06" db="EMBL/GenBank/DDBJ databases">
        <title>Cerasibacillus sp. nov., isolated from maize field.</title>
        <authorList>
            <person name="Lin S.-Y."/>
            <person name="Tsai C.-F."/>
            <person name="Young C.-C."/>
        </authorList>
    </citation>
    <scope>NUCLEOTIDE SEQUENCE [LARGE SCALE GENOMIC DNA]</scope>
    <source>
        <strain evidence="1 2">CC-CFT480</strain>
    </source>
</reference>
<gene>
    <name evidence="1" type="ORF">FHP05_08585</name>
</gene>
<evidence type="ECO:0000313" key="1">
    <source>
        <dbReference type="EMBL" id="TXL64540.1"/>
    </source>
</evidence>